<comment type="caution">
    <text evidence="3">The sequence shown here is derived from an EMBL/GenBank/DDBJ whole genome shotgun (WGS) entry which is preliminary data.</text>
</comment>
<keyword evidence="2" id="KW-0732">Signal</keyword>
<dbReference type="Proteomes" id="UP000245464">
    <property type="component" value="Chromosome 3"/>
</dbReference>
<dbReference type="RefSeq" id="XP_001940516.2">
    <property type="nucleotide sequence ID" value="XM_001940481.2"/>
</dbReference>
<proteinExistence type="predicted"/>
<gene>
    <name evidence="3" type="ORF">PtrM4_075100</name>
</gene>
<dbReference type="EMBL" id="NQIK02000003">
    <property type="protein sequence ID" value="KAF7572605.1"/>
    <property type="molecule type" value="Genomic_DNA"/>
</dbReference>
<feature type="region of interest" description="Disordered" evidence="1">
    <location>
        <begin position="139"/>
        <end position="176"/>
    </location>
</feature>
<dbReference type="KEGG" id="ptrr:6348485"/>
<protein>
    <submittedName>
        <fullName evidence="3">Uncharacterized protein</fullName>
    </submittedName>
</protein>
<feature type="chain" id="PRO_5041068007" evidence="2">
    <location>
        <begin position="21"/>
        <end position="176"/>
    </location>
</feature>
<dbReference type="AlphaFoldDB" id="A0A2W1D3P2"/>
<evidence type="ECO:0000256" key="2">
    <source>
        <dbReference type="SAM" id="SignalP"/>
    </source>
</evidence>
<dbReference type="GeneID" id="6348485"/>
<organism evidence="3 4">
    <name type="scientific">Pyrenophora tritici-repentis</name>
    <dbReference type="NCBI Taxonomy" id="45151"/>
    <lineage>
        <taxon>Eukaryota</taxon>
        <taxon>Fungi</taxon>
        <taxon>Dikarya</taxon>
        <taxon>Ascomycota</taxon>
        <taxon>Pezizomycotina</taxon>
        <taxon>Dothideomycetes</taxon>
        <taxon>Pleosporomycetidae</taxon>
        <taxon>Pleosporales</taxon>
        <taxon>Pleosporineae</taxon>
        <taxon>Pleosporaceae</taxon>
        <taxon>Pyrenophora</taxon>
    </lineage>
</organism>
<dbReference type="OrthoDB" id="10571481at2759"/>
<name>A0A2W1D3P2_9PLEO</name>
<sequence length="176" mass="18848">MMFSHLPLVVFLIGLISVSALVVPAPGPVDQYSEYPTPTSKPWVPGTFPGLPTGFMPPPIYHSTGTVPHSSVHTHVHTHKSFDTGIPHTPLPYPTTYPANSHPTFPTGFPIFPPYPYKHVSKSTFSTVKSTGWRHSHVPMPTGCADESTRSTGGWKDSTAARPTGTAAVGYGSGGW</sequence>
<feature type="signal peptide" evidence="2">
    <location>
        <begin position="1"/>
        <end position="20"/>
    </location>
</feature>
<reference evidence="3 4" key="1">
    <citation type="journal article" date="2018" name="BMC Genomics">
        <title>Comparative genomics of the wheat fungal pathogen Pyrenophora tritici-repentis reveals chromosomal variations and genome plasticity.</title>
        <authorList>
            <person name="Moolhuijzen P."/>
            <person name="See P.T."/>
            <person name="Hane J.K."/>
            <person name="Shi G."/>
            <person name="Liu Z."/>
            <person name="Oliver R.P."/>
            <person name="Moffat C.S."/>
        </authorList>
    </citation>
    <scope>NUCLEOTIDE SEQUENCE [LARGE SCALE GENOMIC DNA]</scope>
    <source>
        <strain evidence="3">M4</strain>
    </source>
</reference>
<evidence type="ECO:0000313" key="4">
    <source>
        <dbReference type="Proteomes" id="UP000245464"/>
    </source>
</evidence>
<accession>A0A2W1D3P2</accession>
<evidence type="ECO:0000256" key="1">
    <source>
        <dbReference type="SAM" id="MobiDB-lite"/>
    </source>
</evidence>
<evidence type="ECO:0000313" key="3">
    <source>
        <dbReference type="EMBL" id="KAF7572605.1"/>
    </source>
</evidence>